<accession>A0A2G9G5S5</accession>
<dbReference type="AlphaFoldDB" id="A0A2G9G5S5"/>
<dbReference type="Proteomes" id="UP000231279">
    <property type="component" value="Unassembled WGS sequence"/>
</dbReference>
<dbReference type="PANTHER" id="PTHR47074">
    <property type="entry name" value="BNAC02G40300D PROTEIN"/>
    <property type="match status" value="1"/>
</dbReference>
<organism evidence="1 2">
    <name type="scientific">Handroanthus impetiginosus</name>
    <dbReference type="NCBI Taxonomy" id="429701"/>
    <lineage>
        <taxon>Eukaryota</taxon>
        <taxon>Viridiplantae</taxon>
        <taxon>Streptophyta</taxon>
        <taxon>Embryophyta</taxon>
        <taxon>Tracheophyta</taxon>
        <taxon>Spermatophyta</taxon>
        <taxon>Magnoliopsida</taxon>
        <taxon>eudicotyledons</taxon>
        <taxon>Gunneridae</taxon>
        <taxon>Pentapetalae</taxon>
        <taxon>asterids</taxon>
        <taxon>lamiids</taxon>
        <taxon>Lamiales</taxon>
        <taxon>Bignoniaceae</taxon>
        <taxon>Crescentiina</taxon>
        <taxon>Tabebuia alliance</taxon>
        <taxon>Handroanthus</taxon>
    </lineage>
</organism>
<keyword evidence="2" id="KW-1185">Reference proteome</keyword>
<dbReference type="OrthoDB" id="1001083at2759"/>
<protein>
    <recommendedName>
        <fullName evidence="3">RNase H type-1 domain-containing protein</fullName>
    </recommendedName>
</protein>
<dbReference type="EMBL" id="NKXS01006938">
    <property type="protein sequence ID" value="PIN00485.1"/>
    <property type="molecule type" value="Genomic_DNA"/>
</dbReference>
<evidence type="ECO:0000313" key="1">
    <source>
        <dbReference type="EMBL" id="PIN00485.1"/>
    </source>
</evidence>
<dbReference type="InterPro" id="IPR052929">
    <property type="entry name" value="RNase_H-like_EbsB-rel"/>
</dbReference>
<reference evidence="2" key="1">
    <citation type="journal article" date="2018" name="Gigascience">
        <title>Genome assembly of the Pink Ipe (Handroanthus impetiginosus, Bignoniaceae), a highly valued, ecologically keystone Neotropical timber forest tree.</title>
        <authorList>
            <person name="Silva-Junior O.B."/>
            <person name="Grattapaglia D."/>
            <person name="Novaes E."/>
            <person name="Collevatti R.G."/>
        </authorList>
    </citation>
    <scope>NUCLEOTIDE SEQUENCE [LARGE SCALE GENOMIC DNA]</scope>
    <source>
        <strain evidence="2">cv. UFG-1</strain>
    </source>
</reference>
<proteinExistence type="predicted"/>
<evidence type="ECO:0008006" key="3">
    <source>
        <dbReference type="Google" id="ProtNLM"/>
    </source>
</evidence>
<sequence>MDVMSFARYFFNMVKSAGFQKWIPLALGHVKVNFDAACLKSIWTFGIGIVAQNHIGECLAWKILLVGSSLDLVAAKIVASKYAYGLTCSFSWPCISIEGDCLGVINALNQPGANLSMLGTLVDEFLHLWRTANGVAHLLAKNASKSFYTLAFGY</sequence>
<name>A0A2G9G5S5_9LAMI</name>
<gene>
    <name evidence="1" type="ORF">CDL12_27012</name>
</gene>
<evidence type="ECO:0000313" key="2">
    <source>
        <dbReference type="Proteomes" id="UP000231279"/>
    </source>
</evidence>
<comment type="caution">
    <text evidence="1">The sequence shown here is derived from an EMBL/GenBank/DDBJ whole genome shotgun (WGS) entry which is preliminary data.</text>
</comment>
<dbReference type="PANTHER" id="PTHR47074:SF11">
    <property type="entry name" value="REVERSE TRANSCRIPTASE-LIKE PROTEIN"/>
    <property type="match status" value="1"/>
</dbReference>